<organism evidence="3 4">
    <name type="scientific">Anabaena subtropica FACHB-260</name>
    <dbReference type="NCBI Taxonomy" id="2692884"/>
    <lineage>
        <taxon>Bacteria</taxon>
        <taxon>Bacillati</taxon>
        <taxon>Cyanobacteriota</taxon>
        <taxon>Cyanophyceae</taxon>
        <taxon>Nostocales</taxon>
        <taxon>Nostocaceae</taxon>
        <taxon>Anabaena</taxon>
    </lineage>
</organism>
<keyword evidence="4" id="KW-1185">Reference proteome</keyword>
<evidence type="ECO:0000313" key="3">
    <source>
        <dbReference type="EMBL" id="MBD2345232.1"/>
    </source>
</evidence>
<dbReference type="Pfam" id="PF07510">
    <property type="entry name" value="GmrSD_C"/>
    <property type="match status" value="1"/>
</dbReference>
<dbReference type="InterPro" id="IPR011089">
    <property type="entry name" value="GmrSD_C"/>
</dbReference>
<name>A0ABR8CPV9_9NOST</name>
<sequence>MAAIESRDYTLEELFQDFYVVKEYQREYVWEEKQVRELLEDVYEPFLDNKSGSDWECFIGSIIVCKSQELYELIDGQQRMTTAYLIVCAVRDYLLELNPDEHNIGQLKGFITSYVLEENGSEKFKERIELQYDEESRYILERIARQQNFLDIPENSSVRRIKNAYQIALRFLKDEFGGNETTIQQVKLFYARFIKNVRVVRVETKSMSHALKVFATINNRGVGLDSMDLLKNLMFIQIAKNKIIKDKDFERLKNKWKEMLKILYESNENPIRFLRYFIVSKYDSERIREDKIYEWFEENQDKCEYQDKPFDFVDSLVKTAKAFANFKEGKDIFGKPNRYLLNISYLSTSQHFVLLLATQHFSKEMFTSLCKHLENFLFICIITQARSSKLEILFVKWASKLRQINNQQLLDQFIFEEIGVEKQKLAEKFLLAFRQLDEDSVRKKVLQYILAKLTQYIDELAYGEIEAHTNLKNYINKTVEIEHILPQNYELVKSSFDKQEQIYKYVKYLGNLTLIEKPINTSIKNKIFEVKKNAYQKSKFLITKSIVEPVNVGLNTAIDRAVKDLGTFNEWNSTAIERRQEMLAQLAKKVWDV</sequence>
<feature type="domain" description="GmrSD restriction endonucleases C-terminal" evidence="2">
    <location>
        <begin position="427"/>
        <end position="585"/>
    </location>
</feature>
<proteinExistence type="predicted"/>
<dbReference type="PANTHER" id="PTHR35149:SF1">
    <property type="entry name" value="DUF5655 DOMAIN-CONTAINING PROTEIN"/>
    <property type="match status" value="1"/>
</dbReference>
<evidence type="ECO:0000259" key="1">
    <source>
        <dbReference type="Pfam" id="PF03235"/>
    </source>
</evidence>
<feature type="domain" description="GmrSD restriction endonucleases N-terminal" evidence="1">
    <location>
        <begin position="12"/>
        <end position="235"/>
    </location>
</feature>
<dbReference type="Pfam" id="PF03235">
    <property type="entry name" value="GmrSD_N"/>
    <property type="match status" value="1"/>
</dbReference>
<dbReference type="RefSeq" id="WP_190407672.1">
    <property type="nucleotide sequence ID" value="NZ_JACJRF010000021.1"/>
</dbReference>
<evidence type="ECO:0000259" key="2">
    <source>
        <dbReference type="Pfam" id="PF07510"/>
    </source>
</evidence>
<accession>A0ABR8CPV9</accession>
<dbReference type="EMBL" id="JACJRF010000021">
    <property type="protein sequence ID" value="MBD2345232.1"/>
    <property type="molecule type" value="Genomic_DNA"/>
</dbReference>
<comment type="caution">
    <text evidence="3">The sequence shown here is derived from an EMBL/GenBank/DDBJ whole genome shotgun (WGS) entry which is preliminary data.</text>
</comment>
<protein>
    <submittedName>
        <fullName evidence="3">DUF262 domain-containing protein</fullName>
    </submittedName>
</protein>
<evidence type="ECO:0000313" key="4">
    <source>
        <dbReference type="Proteomes" id="UP000607281"/>
    </source>
</evidence>
<gene>
    <name evidence="3" type="ORF">H6G18_13905</name>
</gene>
<dbReference type="InterPro" id="IPR004919">
    <property type="entry name" value="GmrSD_N"/>
</dbReference>
<reference evidence="3 4" key="1">
    <citation type="journal article" date="2020" name="ISME J.">
        <title>Comparative genomics reveals insights into cyanobacterial evolution and habitat adaptation.</title>
        <authorList>
            <person name="Chen M.Y."/>
            <person name="Teng W.K."/>
            <person name="Zhao L."/>
            <person name="Hu C.X."/>
            <person name="Zhou Y.K."/>
            <person name="Han B.P."/>
            <person name="Song L.R."/>
            <person name="Shu W.S."/>
        </authorList>
    </citation>
    <scope>NUCLEOTIDE SEQUENCE [LARGE SCALE GENOMIC DNA]</scope>
    <source>
        <strain evidence="3 4">FACHB-260</strain>
    </source>
</reference>
<dbReference type="PANTHER" id="PTHR35149">
    <property type="entry name" value="SLL5132 PROTEIN"/>
    <property type="match status" value="1"/>
</dbReference>
<dbReference type="Proteomes" id="UP000607281">
    <property type="component" value="Unassembled WGS sequence"/>
</dbReference>